<protein>
    <submittedName>
        <fullName evidence="6">Family 10 glycosylhydrolase</fullName>
    </submittedName>
</protein>
<keyword evidence="6" id="KW-0378">Hydrolase</keyword>
<dbReference type="Pfam" id="PF25275">
    <property type="entry name" value="Golvesin_C"/>
    <property type="match status" value="1"/>
</dbReference>
<reference evidence="6 7" key="1">
    <citation type="submission" date="2020-02" db="EMBL/GenBank/DDBJ databases">
        <authorList>
            <person name="Li X.-J."/>
            <person name="Han X.-M."/>
        </authorList>
    </citation>
    <scope>NUCLEOTIDE SEQUENCE [LARGE SCALE GENOMIC DNA]</scope>
    <source>
        <strain evidence="6 7">CCTCC AB 2017055</strain>
    </source>
</reference>
<evidence type="ECO:0000259" key="5">
    <source>
        <dbReference type="Pfam" id="PF25275"/>
    </source>
</evidence>
<evidence type="ECO:0000313" key="6">
    <source>
        <dbReference type="EMBL" id="NEE04444.1"/>
    </source>
</evidence>
<dbReference type="Gene3D" id="2.60.120.260">
    <property type="entry name" value="Galactose-binding domain-like"/>
    <property type="match status" value="1"/>
</dbReference>
<dbReference type="GO" id="GO:0016787">
    <property type="term" value="F:hydrolase activity"/>
    <property type="evidence" value="ECO:0007669"/>
    <property type="project" value="UniProtKB-KW"/>
</dbReference>
<feature type="compositionally biased region" description="Low complexity" evidence="2">
    <location>
        <begin position="27"/>
        <end position="46"/>
    </location>
</feature>
<comment type="caution">
    <text evidence="6">The sequence shown here is derived from an EMBL/GenBank/DDBJ whole genome shotgun (WGS) entry which is preliminary data.</text>
</comment>
<dbReference type="InterPro" id="IPR033803">
    <property type="entry name" value="CBD-like_Golvesin-Xly"/>
</dbReference>
<dbReference type="RefSeq" id="WP_163744978.1">
    <property type="nucleotide sequence ID" value="NZ_JAAGOA010000034.1"/>
</dbReference>
<name>A0A6L9SIE9_9ACTN</name>
<proteinExistence type="predicted"/>
<dbReference type="CDD" id="cd14488">
    <property type="entry name" value="CBM6-CBM35-CBM36_like_2"/>
    <property type="match status" value="1"/>
</dbReference>
<evidence type="ECO:0000259" key="4">
    <source>
        <dbReference type="Pfam" id="PF02638"/>
    </source>
</evidence>
<accession>A0A6L9SIE9</accession>
<dbReference type="PANTHER" id="PTHR43405">
    <property type="entry name" value="GLYCOSYL HYDROLASE DIGH"/>
    <property type="match status" value="1"/>
</dbReference>
<keyword evidence="1 3" id="KW-0732">Signal</keyword>
<dbReference type="Gene3D" id="2.60.40.10">
    <property type="entry name" value="Immunoglobulins"/>
    <property type="match status" value="1"/>
</dbReference>
<dbReference type="PANTHER" id="PTHR43405:SF1">
    <property type="entry name" value="GLYCOSYL HYDROLASE DIGH"/>
    <property type="match status" value="1"/>
</dbReference>
<evidence type="ECO:0000256" key="3">
    <source>
        <dbReference type="SAM" id="SignalP"/>
    </source>
</evidence>
<feature type="signal peptide" evidence="3">
    <location>
        <begin position="1"/>
        <end position="17"/>
    </location>
</feature>
<dbReference type="GO" id="GO:0005975">
    <property type="term" value="P:carbohydrate metabolic process"/>
    <property type="evidence" value="ECO:0007669"/>
    <property type="project" value="UniProtKB-ARBA"/>
</dbReference>
<organism evidence="6 7">
    <name type="scientific">Phytoactinopolyspora halotolerans</name>
    <dbReference type="NCBI Taxonomy" id="1981512"/>
    <lineage>
        <taxon>Bacteria</taxon>
        <taxon>Bacillati</taxon>
        <taxon>Actinomycetota</taxon>
        <taxon>Actinomycetes</taxon>
        <taxon>Jiangellales</taxon>
        <taxon>Jiangellaceae</taxon>
        <taxon>Phytoactinopolyspora</taxon>
    </lineage>
</organism>
<dbReference type="InterPro" id="IPR052177">
    <property type="entry name" value="Divisome_Glycosyl_Hydrolase"/>
</dbReference>
<evidence type="ECO:0000256" key="1">
    <source>
        <dbReference type="ARBA" id="ARBA00022729"/>
    </source>
</evidence>
<feature type="region of interest" description="Disordered" evidence="2">
    <location>
        <begin position="27"/>
        <end position="59"/>
    </location>
</feature>
<feature type="domain" description="Glycosyl hydrolase-like 10" evidence="4">
    <location>
        <begin position="68"/>
        <end position="377"/>
    </location>
</feature>
<dbReference type="InterPro" id="IPR003790">
    <property type="entry name" value="GHL10"/>
</dbReference>
<keyword evidence="7" id="KW-1185">Reference proteome</keyword>
<dbReference type="Gene3D" id="3.20.20.80">
    <property type="entry name" value="Glycosidases"/>
    <property type="match status" value="1"/>
</dbReference>
<dbReference type="InterPro" id="IPR013783">
    <property type="entry name" value="Ig-like_fold"/>
</dbReference>
<feature type="domain" description="Golvesin/Xly CBD-like" evidence="5">
    <location>
        <begin position="548"/>
        <end position="677"/>
    </location>
</feature>
<feature type="region of interest" description="Disordered" evidence="2">
    <location>
        <begin position="433"/>
        <end position="454"/>
    </location>
</feature>
<feature type="chain" id="PRO_5038918968" evidence="3">
    <location>
        <begin position="18"/>
        <end position="678"/>
    </location>
</feature>
<dbReference type="EMBL" id="JAAGOA010000034">
    <property type="protein sequence ID" value="NEE04444.1"/>
    <property type="molecule type" value="Genomic_DNA"/>
</dbReference>
<dbReference type="Proteomes" id="UP000475214">
    <property type="component" value="Unassembled WGS sequence"/>
</dbReference>
<evidence type="ECO:0000256" key="2">
    <source>
        <dbReference type="SAM" id="MobiDB-lite"/>
    </source>
</evidence>
<dbReference type="AlphaFoldDB" id="A0A6L9SIE9"/>
<gene>
    <name evidence="6" type="ORF">G1H10_30180</name>
</gene>
<dbReference type="SUPFAM" id="SSF51445">
    <property type="entry name" value="(Trans)glycosidases"/>
    <property type="match status" value="1"/>
</dbReference>
<dbReference type="InterPro" id="IPR017853">
    <property type="entry name" value="GH"/>
</dbReference>
<dbReference type="Pfam" id="PF02638">
    <property type="entry name" value="GHL10"/>
    <property type="match status" value="1"/>
</dbReference>
<evidence type="ECO:0000313" key="7">
    <source>
        <dbReference type="Proteomes" id="UP000475214"/>
    </source>
</evidence>
<sequence>MGSLRAILTVFTTTLLAATLVAATPSAAGPDARARASDAAAQNRSADTSDAVAPAQCDIDPPTPKRQFRAMWIASVHNIDWPSRTGLSVSQQQAEFRSWLDVAEENNFNAVIVQIRPTADAFWPSPHEPWSHWLTGTQGRDPGYDPLEFMVAEAHKRNIEFHAWFNPYRVATHTNVNNLAAGHPVRQNPDWAFAYNGQLYYNPGIPAVREFVQDAMMHAVQNYDVDGVHFDDYFYPYPASGQQIPDQDTYNQYGGGFSNIGDWRRNNVDLLVQEMNARIKQAKPHVKFGISPFGIWRNSSTDPAGSNTNGLQSYDAIYADSRRWVTEGWLDYINPQIYWEIGHSAADYAVLVPWWSDVVSGTDVQLYVGQAAYKVGDGGAWNDATELSDHLHLNRNHPEVRGDVYFSAKDVDTDRLGSISRLTADHYRRPALIPDMPQLGGSAPSAPSITDADRTGSGVSLTISGNASSYAVYRFNGDTTADPCDFDDASHLIGTVRASGSGATFTDSTADSQGYTYYVTALDRTQLESEPSARAVVQPGSGGSWSMTIDDADSGFTAGDSWGTSSWSSERHGDGYRYADPVAASDVAWFLADVPANGSYRVEVWYPSNSGYNSATPYIIATSGGNEVVRVDQRSGGGQWVDLGTFTLPAGERNVVGVSRWTSTSGYVVADAVRITRV</sequence>